<proteinExistence type="predicted"/>
<reference evidence="1" key="1">
    <citation type="submission" date="2023-06" db="EMBL/GenBank/DDBJ databases">
        <title>Genome-scale phylogeny and comparative genomics of the fungal order Sordariales.</title>
        <authorList>
            <consortium name="Lawrence Berkeley National Laboratory"/>
            <person name="Hensen N."/>
            <person name="Bonometti L."/>
            <person name="Westerberg I."/>
            <person name="Brannstrom I.O."/>
            <person name="Guillou S."/>
            <person name="Cros-Aarteil S."/>
            <person name="Calhoun S."/>
            <person name="Haridas S."/>
            <person name="Kuo A."/>
            <person name="Mondo S."/>
            <person name="Pangilinan J."/>
            <person name="Riley R."/>
            <person name="LaButti K."/>
            <person name="Andreopoulos B."/>
            <person name="Lipzen A."/>
            <person name="Chen C."/>
            <person name="Yanf M."/>
            <person name="Daum C."/>
            <person name="Ng V."/>
            <person name="Clum A."/>
            <person name="Steindorff A."/>
            <person name="Ohm R."/>
            <person name="Martin F."/>
            <person name="Silar P."/>
            <person name="Natvig D."/>
            <person name="Lalanne C."/>
            <person name="Gautier V."/>
            <person name="Ament-velasquez S.L."/>
            <person name="Kruys A."/>
            <person name="Hutchinson M.I."/>
            <person name="Powell A.J."/>
            <person name="Barry K."/>
            <person name="Miller A.N."/>
            <person name="Grigoriev I.V."/>
            <person name="Debuchy R."/>
            <person name="Gladieux P."/>
            <person name="Thoren M.H."/>
            <person name="Johannesson H."/>
        </authorList>
    </citation>
    <scope>NUCLEOTIDE SEQUENCE</scope>
    <source>
        <strain evidence="1">SMH2392-1A</strain>
    </source>
</reference>
<comment type="caution">
    <text evidence="1">The sequence shown here is derived from an EMBL/GenBank/DDBJ whole genome shotgun (WGS) entry which is preliminary data.</text>
</comment>
<dbReference type="EMBL" id="JAUIRO010000004">
    <property type="protein sequence ID" value="KAK0717673.1"/>
    <property type="molecule type" value="Genomic_DNA"/>
</dbReference>
<name>A0AA40AKT3_9PEZI</name>
<organism evidence="1 2">
    <name type="scientific">Lasiosphaeria miniovina</name>
    <dbReference type="NCBI Taxonomy" id="1954250"/>
    <lineage>
        <taxon>Eukaryota</taxon>
        <taxon>Fungi</taxon>
        <taxon>Dikarya</taxon>
        <taxon>Ascomycota</taxon>
        <taxon>Pezizomycotina</taxon>
        <taxon>Sordariomycetes</taxon>
        <taxon>Sordariomycetidae</taxon>
        <taxon>Sordariales</taxon>
        <taxon>Lasiosphaeriaceae</taxon>
        <taxon>Lasiosphaeria</taxon>
    </lineage>
</organism>
<accession>A0AA40AKT3</accession>
<evidence type="ECO:0000313" key="1">
    <source>
        <dbReference type="EMBL" id="KAK0717673.1"/>
    </source>
</evidence>
<dbReference type="AlphaFoldDB" id="A0AA40AKT3"/>
<evidence type="ECO:0000313" key="2">
    <source>
        <dbReference type="Proteomes" id="UP001172101"/>
    </source>
</evidence>
<dbReference type="RefSeq" id="XP_060296466.1">
    <property type="nucleotide sequence ID" value="XM_060437702.1"/>
</dbReference>
<keyword evidence="2" id="KW-1185">Reference proteome</keyword>
<dbReference type="GeneID" id="85320972"/>
<protein>
    <submittedName>
        <fullName evidence="1">Uncharacterized protein</fullName>
    </submittedName>
</protein>
<sequence length="237" mass="26707">MNLFRNPVLVEGYPILIRHNANTGLEISLDVMAKLANTRKISLFGGKILIKGFSTILVPTRRHLGFIFWHRVFNTDGSYLSFTDASVKKCLKDYPKDLAVSELEGSRHILGWCSNANNLTGSADANYKIGWSGLMQPRAGCAFEKVSIVGGMFITAEVSCLLGKKDKPIHIRSRDDYIMRLKWIAQKFVVLYDTQERRAWLVDGVSALLHLVRASLKHDQGDPFSSLFLYNESLLQE</sequence>
<feature type="non-terminal residue" evidence="1">
    <location>
        <position position="237"/>
    </location>
</feature>
<dbReference type="Proteomes" id="UP001172101">
    <property type="component" value="Unassembled WGS sequence"/>
</dbReference>
<gene>
    <name evidence="1" type="ORF">B0T26DRAFT_645268</name>
</gene>